<dbReference type="CTD" id="318736"/>
<feature type="chain" id="PRO_5027858355" evidence="1">
    <location>
        <begin position="26"/>
        <end position="203"/>
    </location>
</feature>
<name>A0A6P8K8Z1_DROMA</name>
<dbReference type="AlphaFoldDB" id="A0A6P8K8Z1"/>
<gene>
    <name evidence="3" type="primary">LOC117144413</name>
</gene>
<protein>
    <submittedName>
        <fullName evidence="3">Uncharacterized protein LOC117144413</fullName>
    </submittedName>
</protein>
<keyword evidence="1" id="KW-0732">Signal</keyword>
<organism evidence="2 3">
    <name type="scientific">Drosophila mauritiana</name>
    <name type="common">Fruit fly</name>
    <dbReference type="NCBI Taxonomy" id="7226"/>
    <lineage>
        <taxon>Eukaryota</taxon>
        <taxon>Metazoa</taxon>
        <taxon>Ecdysozoa</taxon>
        <taxon>Arthropoda</taxon>
        <taxon>Hexapoda</taxon>
        <taxon>Insecta</taxon>
        <taxon>Pterygota</taxon>
        <taxon>Neoptera</taxon>
        <taxon>Endopterygota</taxon>
        <taxon>Diptera</taxon>
        <taxon>Brachycera</taxon>
        <taxon>Muscomorpha</taxon>
        <taxon>Ephydroidea</taxon>
        <taxon>Drosophilidae</taxon>
        <taxon>Drosophila</taxon>
        <taxon>Sophophora</taxon>
    </lineage>
</organism>
<evidence type="ECO:0000313" key="3">
    <source>
        <dbReference type="RefSeq" id="XP_033165445.1"/>
    </source>
</evidence>
<sequence length="203" mass="22910">MDRQQVALLHILISLSLQIIGPSFALNHFFIPEKEELFSECPDKTGYSFMDKLADLSRLNRKKDADGAVNISGNITMKWDVEPSSRIAVEVSVEKFEGGTWKPTVFKGGDRDFCKNFYDKNTIYYPFSTEHVINKQQVKDKCITTPGTVLVLEPFLLKILINFAVPLRPGRHKAVIIFSAFDKSGVKLPRDTCIEIVGDIVNI</sequence>
<dbReference type="GeneID" id="117144413"/>
<feature type="signal peptide" evidence="1">
    <location>
        <begin position="1"/>
        <end position="25"/>
    </location>
</feature>
<proteinExistence type="predicted"/>
<dbReference type="SMART" id="SM00675">
    <property type="entry name" value="DM11"/>
    <property type="match status" value="1"/>
</dbReference>
<accession>A0A6P8K8Z1</accession>
<evidence type="ECO:0000256" key="1">
    <source>
        <dbReference type="SAM" id="SignalP"/>
    </source>
</evidence>
<keyword evidence="2" id="KW-1185">Reference proteome</keyword>
<dbReference type="InterPro" id="IPR006601">
    <property type="entry name" value="Uncharacterised_DM11_DROME"/>
</dbReference>
<dbReference type="RefSeq" id="XP_033165445.1">
    <property type="nucleotide sequence ID" value="XM_033309554.1"/>
</dbReference>
<dbReference type="Proteomes" id="UP000515162">
    <property type="component" value="Chromosome 3R"/>
</dbReference>
<evidence type="ECO:0000313" key="2">
    <source>
        <dbReference type="Proteomes" id="UP000515162"/>
    </source>
</evidence>
<reference evidence="3" key="1">
    <citation type="submission" date="2025-08" db="UniProtKB">
        <authorList>
            <consortium name="RefSeq"/>
        </authorList>
    </citation>
    <scope>IDENTIFICATION</scope>
    <source>
        <strain evidence="3">Mau12</strain>
        <tissue evidence="3">Whole Body</tissue>
    </source>
</reference>